<keyword evidence="5" id="KW-1185">Reference proteome</keyword>
<dbReference type="RefSeq" id="WP_006861987.1">
    <property type="nucleotide sequence ID" value="NZ_ACCL02000009.1"/>
</dbReference>
<name>C6LEZ4_9FIRM</name>
<dbReference type="Pfam" id="PF00293">
    <property type="entry name" value="NUDIX"/>
    <property type="match status" value="1"/>
</dbReference>
<comment type="caution">
    <text evidence="4">The sequence shown here is derived from an EMBL/GenBank/DDBJ whole genome shotgun (WGS) entry which is preliminary data.</text>
</comment>
<sequence>MMDRDNKILKIDKMTDNPFLNMYDVTARNCAGGIFHYYFASRGEGENLKCLTRENTPEGIMIYAILKEDPSKVVLVKQYRYPINDFVYEMPAGLADAGERMETTAVREFHEETGMTLELYEGGDPALRNAFYTTVGLTDESVSVLYGFAAGNPNGDSREATEDIEVVIADREEAKRILREEKVAMKCAQSLIHFLHADPEKPFAFLDMD</sequence>
<evidence type="ECO:0000259" key="3">
    <source>
        <dbReference type="PROSITE" id="PS51462"/>
    </source>
</evidence>
<dbReference type="PANTHER" id="PTHR11839">
    <property type="entry name" value="UDP/ADP-SUGAR PYROPHOSPHATASE"/>
    <property type="match status" value="1"/>
</dbReference>
<evidence type="ECO:0000256" key="1">
    <source>
        <dbReference type="ARBA" id="ARBA00001946"/>
    </source>
</evidence>
<gene>
    <name evidence="4" type="ORF">BRYFOR_07195</name>
</gene>
<organism evidence="4 5">
    <name type="scientific">Marvinbryantia formatexigens DSM 14469</name>
    <dbReference type="NCBI Taxonomy" id="478749"/>
    <lineage>
        <taxon>Bacteria</taxon>
        <taxon>Bacillati</taxon>
        <taxon>Bacillota</taxon>
        <taxon>Clostridia</taxon>
        <taxon>Lachnospirales</taxon>
        <taxon>Lachnospiraceae</taxon>
        <taxon>Marvinbryantia</taxon>
    </lineage>
</organism>
<dbReference type="Proteomes" id="UP000005561">
    <property type="component" value="Unassembled WGS sequence"/>
</dbReference>
<keyword evidence="2 4" id="KW-0378">Hydrolase</keyword>
<feature type="domain" description="Nudix hydrolase" evidence="3">
    <location>
        <begin position="55"/>
        <end position="191"/>
    </location>
</feature>
<evidence type="ECO:0000313" key="5">
    <source>
        <dbReference type="Proteomes" id="UP000005561"/>
    </source>
</evidence>
<dbReference type="GO" id="GO:0019693">
    <property type="term" value="P:ribose phosphate metabolic process"/>
    <property type="evidence" value="ECO:0007669"/>
    <property type="project" value="TreeGrafter"/>
</dbReference>
<dbReference type="AlphaFoldDB" id="C6LEZ4"/>
<dbReference type="Gene3D" id="3.90.79.10">
    <property type="entry name" value="Nucleoside Triphosphate Pyrophosphohydrolase"/>
    <property type="match status" value="1"/>
</dbReference>
<dbReference type="InterPro" id="IPR020084">
    <property type="entry name" value="NUDIX_hydrolase_CS"/>
</dbReference>
<dbReference type="InterPro" id="IPR000086">
    <property type="entry name" value="NUDIX_hydrolase_dom"/>
</dbReference>
<dbReference type="SUPFAM" id="SSF55811">
    <property type="entry name" value="Nudix"/>
    <property type="match status" value="1"/>
</dbReference>
<evidence type="ECO:0000313" key="4">
    <source>
        <dbReference type="EMBL" id="EET60733.1"/>
    </source>
</evidence>
<dbReference type="PANTHER" id="PTHR11839:SF18">
    <property type="entry name" value="NUDIX HYDROLASE DOMAIN-CONTAINING PROTEIN"/>
    <property type="match status" value="1"/>
</dbReference>
<protein>
    <submittedName>
        <fullName evidence="4">Hydrolase, NUDIX family</fullName>
    </submittedName>
</protein>
<proteinExistence type="predicted"/>
<dbReference type="InterPro" id="IPR015797">
    <property type="entry name" value="NUDIX_hydrolase-like_dom_sf"/>
</dbReference>
<dbReference type="CDD" id="cd03424">
    <property type="entry name" value="NUDIX_ADPRase_Nudt5_UGPPase_Nudt14"/>
    <property type="match status" value="1"/>
</dbReference>
<dbReference type="eggNOG" id="COG0494">
    <property type="taxonomic scope" value="Bacteria"/>
</dbReference>
<comment type="cofactor">
    <cofactor evidence="1">
        <name>Mg(2+)</name>
        <dbReference type="ChEBI" id="CHEBI:18420"/>
    </cofactor>
</comment>
<reference evidence="4" key="1">
    <citation type="submission" date="2009-07" db="EMBL/GenBank/DDBJ databases">
        <authorList>
            <person name="Weinstock G."/>
            <person name="Sodergren E."/>
            <person name="Clifton S."/>
            <person name="Fulton L."/>
            <person name="Fulton B."/>
            <person name="Courtney L."/>
            <person name="Fronick C."/>
            <person name="Harrison M."/>
            <person name="Strong C."/>
            <person name="Farmer C."/>
            <person name="Delahaunty K."/>
            <person name="Markovic C."/>
            <person name="Hall O."/>
            <person name="Minx P."/>
            <person name="Tomlinson C."/>
            <person name="Mitreva M."/>
            <person name="Nelson J."/>
            <person name="Hou S."/>
            <person name="Wollam A."/>
            <person name="Pepin K.H."/>
            <person name="Johnson M."/>
            <person name="Bhonagiri V."/>
            <person name="Nash W.E."/>
            <person name="Warren W."/>
            <person name="Chinwalla A."/>
            <person name="Mardis E.R."/>
            <person name="Wilson R.K."/>
        </authorList>
    </citation>
    <scope>NUCLEOTIDE SEQUENCE [LARGE SCALE GENOMIC DNA]</scope>
    <source>
        <strain evidence="4">DSM 14469</strain>
    </source>
</reference>
<dbReference type="STRING" id="168384.SAMN05660368_02380"/>
<dbReference type="EMBL" id="ACCL02000009">
    <property type="protein sequence ID" value="EET60733.1"/>
    <property type="molecule type" value="Genomic_DNA"/>
</dbReference>
<dbReference type="PROSITE" id="PS00893">
    <property type="entry name" value="NUDIX_BOX"/>
    <property type="match status" value="1"/>
</dbReference>
<dbReference type="GO" id="GO:0016787">
    <property type="term" value="F:hydrolase activity"/>
    <property type="evidence" value="ECO:0007669"/>
    <property type="project" value="UniProtKB-KW"/>
</dbReference>
<evidence type="ECO:0000256" key="2">
    <source>
        <dbReference type="ARBA" id="ARBA00022801"/>
    </source>
</evidence>
<dbReference type="PROSITE" id="PS51462">
    <property type="entry name" value="NUDIX"/>
    <property type="match status" value="1"/>
</dbReference>
<dbReference type="GO" id="GO:0006753">
    <property type="term" value="P:nucleoside phosphate metabolic process"/>
    <property type="evidence" value="ECO:0007669"/>
    <property type="project" value="TreeGrafter"/>
</dbReference>
<accession>C6LEZ4</accession>